<dbReference type="Proteomes" id="UP001168096">
    <property type="component" value="Unassembled WGS sequence"/>
</dbReference>
<reference evidence="1" key="1">
    <citation type="submission" date="2024-11" db="EMBL/GenBank/DDBJ databases">
        <title>Description of Massilia orientalis sp. nov., isolated from rhizosphere soil of Ageratina adenophora.</title>
        <authorList>
            <person name="Wang Y."/>
        </authorList>
    </citation>
    <scope>NUCLEOTIDE SEQUENCE</scope>
    <source>
        <strain evidence="1">YIM B02787</strain>
    </source>
</reference>
<accession>A0ACC7MBI7</accession>
<proteinExistence type="predicted"/>
<name>A0ACC7MBI7_9BURK</name>
<evidence type="ECO:0000313" key="1">
    <source>
        <dbReference type="EMBL" id="MFJ1468830.1"/>
    </source>
</evidence>
<gene>
    <name evidence="1" type="ORF">QPK29_014025</name>
</gene>
<dbReference type="EMBL" id="JASNRB020000008">
    <property type="protein sequence ID" value="MFJ1468830.1"/>
    <property type="molecule type" value="Genomic_DNA"/>
</dbReference>
<comment type="caution">
    <text evidence="1">The sequence shown here is derived from an EMBL/GenBank/DDBJ whole genome shotgun (WGS) entry which is preliminary data.</text>
</comment>
<evidence type="ECO:0000313" key="2">
    <source>
        <dbReference type="Proteomes" id="UP001168096"/>
    </source>
</evidence>
<sequence>MTRDLSLDRKTVARGAALTVLLAAAALAHADPAGMRTYRTLAMTANGERIAAVEAVEGEPKTGPRIVVRDTATGRIASTWQKSDCAPCRLESLAWSPDQKTLAAIVADPRAGTASVVLVRDGRVTTLATIGGVAGTVRWSPDGRQVAFLATVGAKKLTGAVEAGARQVGEIGLAQEEDEQRIAIVPAAGGDYRLVSPGDTFIYEYDWTPDGKGFVVTSARGNGDNNWWIATLGHVDAASGRLRIIAAPKMQMNMPHVSPDGRTVAFIGGLMSDFGSVGGDVYTVPLEGGEPVDVTPDYKGTFNGITWRGKELLASVLAGSDAGIAAIDPVARSARMLWQAPVGVSAGRDGRVVFSADGRVAASVTEDFEHAPRIVAGRLPELVPITRDNDGFLPQVAARSIGWTNDGFNVQGWLLGPRSVEAGRTYPMIVQVHGGPAAAASPRYVAAGDNGNPLARDLVKEGYFVFMPNPRGSYGQGAAFTRANRRDFGGGDWRDILAGVDAVIARAPIDGNRLGLMGHSYGGFMTMWGVTHSQRFKAAVAGAGIANWISYYGQNGIDQWMVPYFGATMYDDPAVYRAASPIESIKVARTPTFVYVGERDVECPPAQSFEFWHGLKAMGVPTTLLVVDGEGHAFRKPENQRDLRAREIAWFNKYLK</sequence>
<organism evidence="1 2">
    <name type="scientific">Massilia orientalis</name>
    <dbReference type="NCBI Taxonomy" id="3050128"/>
    <lineage>
        <taxon>Bacteria</taxon>
        <taxon>Pseudomonadati</taxon>
        <taxon>Pseudomonadota</taxon>
        <taxon>Betaproteobacteria</taxon>
        <taxon>Burkholderiales</taxon>
        <taxon>Oxalobacteraceae</taxon>
        <taxon>Telluria group</taxon>
        <taxon>Massilia</taxon>
    </lineage>
</organism>
<protein>
    <submittedName>
        <fullName evidence="1">Prolyl oligopeptidase family serine peptidase</fullName>
    </submittedName>
</protein>
<keyword evidence="2" id="KW-1185">Reference proteome</keyword>